<keyword evidence="2" id="KW-1185">Reference proteome</keyword>
<proteinExistence type="predicted"/>
<dbReference type="EMBL" id="JBHTKA010000003">
    <property type="protein sequence ID" value="MFD1000077.1"/>
    <property type="molecule type" value="Genomic_DNA"/>
</dbReference>
<name>A0ABW3K514_9BACT</name>
<reference evidence="2" key="1">
    <citation type="journal article" date="2019" name="Int. J. Syst. Evol. Microbiol.">
        <title>The Global Catalogue of Microorganisms (GCM) 10K type strain sequencing project: providing services to taxonomists for standard genome sequencing and annotation.</title>
        <authorList>
            <consortium name="The Broad Institute Genomics Platform"/>
            <consortium name="The Broad Institute Genome Sequencing Center for Infectious Disease"/>
            <person name="Wu L."/>
            <person name="Ma J."/>
        </authorList>
    </citation>
    <scope>NUCLEOTIDE SEQUENCE [LARGE SCALE GENOMIC DNA]</scope>
    <source>
        <strain evidence="2">CCUG 58938</strain>
    </source>
</reference>
<dbReference type="Proteomes" id="UP001597112">
    <property type="component" value="Unassembled WGS sequence"/>
</dbReference>
<evidence type="ECO:0000313" key="1">
    <source>
        <dbReference type="EMBL" id="MFD1000077.1"/>
    </source>
</evidence>
<organism evidence="1 2">
    <name type="scientific">Ohtaekwangia kribbensis</name>
    <dbReference type="NCBI Taxonomy" id="688913"/>
    <lineage>
        <taxon>Bacteria</taxon>
        <taxon>Pseudomonadati</taxon>
        <taxon>Bacteroidota</taxon>
        <taxon>Cytophagia</taxon>
        <taxon>Cytophagales</taxon>
        <taxon>Fulvivirgaceae</taxon>
        <taxon>Ohtaekwangia</taxon>
    </lineage>
</organism>
<protein>
    <submittedName>
        <fullName evidence="1">Uncharacterized protein</fullName>
    </submittedName>
</protein>
<sequence length="86" mass="9787">MVEVFKTNVKDPHHAAMLIDCIHKTFDGYNANFDLEDCDKILRVKSTSGFVQAHVLIDLLYDRGFIAEILPDDTTIGIPIHQMSFH</sequence>
<evidence type="ECO:0000313" key="2">
    <source>
        <dbReference type="Proteomes" id="UP001597112"/>
    </source>
</evidence>
<accession>A0ABW3K514</accession>
<gene>
    <name evidence="1" type="ORF">ACFQ21_12210</name>
</gene>
<comment type="caution">
    <text evidence="1">The sequence shown here is derived from an EMBL/GenBank/DDBJ whole genome shotgun (WGS) entry which is preliminary data.</text>
</comment>